<evidence type="ECO:0000256" key="6">
    <source>
        <dbReference type="HAMAP-Rule" id="MF_00076"/>
    </source>
</evidence>
<dbReference type="EC" id="4.2.1.19" evidence="6 7"/>
<dbReference type="RefSeq" id="WP_059175413.1">
    <property type="nucleotide sequence ID" value="NZ_BCNO01000001.1"/>
</dbReference>
<dbReference type="CDD" id="cd07914">
    <property type="entry name" value="IGPD"/>
    <property type="match status" value="1"/>
</dbReference>
<accession>A0A0U9HLE9</accession>
<gene>
    <name evidence="6" type="primary">hisB</name>
    <name evidence="8" type="ORF">TAGGR_188</name>
</gene>
<dbReference type="InterPro" id="IPR038494">
    <property type="entry name" value="IGPD_sf"/>
</dbReference>
<protein>
    <recommendedName>
        <fullName evidence="2 6">Imidazoleglycerol-phosphate dehydratase</fullName>
        <shortName evidence="6">IGPD</shortName>
        <ecNumber evidence="6 7">4.2.1.19</ecNumber>
    </recommendedName>
</protein>
<dbReference type="PROSITE" id="PS00954">
    <property type="entry name" value="IGP_DEHYDRATASE_1"/>
    <property type="match status" value="1"/>
</dbReference>
<keyword evidence="3 6" id="KW-0028">Amino-acid biosynthesis</keyword>
<dbReference type="FunFam" id="3.30.230.40:FF:000001">
    <property type="entry name" value="Imidazoleglycerol-phosphate dehydratase HisB"/>
    <property type="match status" value="1"/>
</dbReference>
<dbReference type="AlphaFoldDB" id="A0A0U9HLE9"/>
<keyword evidence="4 6" id="KW-0368">Histidine biosynthesis</keyword>
<organism evidence="8 9">
    <name type="scientific">Thermodesulfovibrio aggregans</name>
    <dbReference type="NCBI Taxonomy" id="86166"/>
    <lineage>
        <taxon>Bacteria</taxon>
        <taxon>Pseudomonadati</taxon>
        <taxon>Nitrospirota</taxon>
        <taxon>Thermodesulfovibrionia</taxon>
        <taxon>Thermodesulfovibrionales</taxon>
        <taxon>Thermodesulfovibrionaceae</taxon>
        <taxon>Thermodesulfovibrio</taxon>
    </lineage>
</organism>
<dbReference type="STRING" id="86166.TAGGR_188"/>
<dbReference type="PANTHER" id="PTHR23133:SF2">
    <property type="entry name" value="IMIDAZOLEGLYCEROL-PHOSPHATE DEHYDRATASE"/>
    <property type="match status" value="1"/>
</dbReference>
<evidence type="ECO:0000256" key="1">
    <source>
        <dbReference type="ARBA" id="ARBA00005047"/>
    </source>
</evidence>
<keyword evidence="9" id="KW-1185">Reference proteome</keyword>
<dbReference type="Proteomes" id="UP000054976">
    <property type="component" value="Unassembled WGS sequence"/>
</dbReference>
<reference evidence="9" key="1">
    <citation type="submission" date="2016-01" db="EMBL/GenBank/DDBJ databases">
        <title>Draft genome sequence of Thermodesulfovibrio aggregans strain TGE-P1.</title>
        <authorList>
            <person name="Sekiguchi Y."/>
            <person name="Ohashi A."/>
            <person name="Matsuura N."/>
            <person name="Tourlousse M.D."/>
        </authorList>
    </citation>
    <scope>NUCLEOTIDE SEQUENCE [LARGE SCALE GENOMIC DNA]</scope>
    <source>
        <strain evidence="9">TGE-P1</strain>
    </source>
</reference>
<dbReference type="GO" id="GO:0000105">
    <property type="term" value="P:L-histidine biosynthetic process"/>
    <property type="evidence" value="ECO:0007669"/>
    <property type="project" value="UniProtKB-UniRule"/>
</dbReference>
<comment type="caution">
    <text evidence="8">The sequence shown here is derived from an EMBL/GenBank/DDBJ whole genome shotgun (WGS) entry which is preliminary data.</text>
</comment>
<dbReference type="GO" id="GO:0005737">
    <property type="term" value="C:cytoplasm"/>
    <property type="evidence" value="ECO:0007669"/>
    <property type="project" value="UniProtKB-SubCell"/>
</dbReference>
<dbReference type="NCBIfam" id="NF002111">
    <property type="entry name" value="PRK00951.2-1"/>
    <property type="match status" value="1"/>
</dbReference>
<dbReference type="Pfam" id="PF00475">
    <property type="entry name" value="IGPD"/>
    <property type="match status" value="1"/>
</dbReference>
<dbReference type="FunFam" id="3.30.230.40:FF:000003">
    <property type="entry name" value="Imidazoleglycerol-phosphate dehydratase HisB"/>
    <property type="match status" value="1"/>
</dbReference>
<dbReference type="InterPro" id="IPR020565">
    <property type="entry name" value="ImidazoleglycerP_deHydtase_CS"/>
</dbReference>
<dbReference type="SUPFAM" id="SSF54211">
    <property type="entry name" value="Ribosomal protein S5 domain 2-like"/>
    <property type="match status" value="2"/>
</dbReference>
<dbReference type="HAMAP" id="MF_00076">
    <property type="entry name" value="HisB"/>
    <property type="match status" value="1"/>
</dbReference>
<dbReference type="OrthoDB" id="9790411at2"/>
<comment type="subcellular location">
    <subcellularLocation>
        <location evidence="6 7">Cytoplasm</location>
    </subcellularLocation>
</comment>
<evidence type="ECO:0000313" key="8">
    <source>
        <dbReference type="EMBL" id="GAQ93923.1"/>
    </source>
</evidence>
<dbReference type="NCBIfam" id="NF002114">
    <property type="entry name" value="PRK00951.2-4"/>
    <property type="match status" value="1"/>
</dbReference>
<dbReference type="InterPro" id="IPR000807">
    <property type="entry name" value="ImidazoleglycerolP_deHydtase"/>
</dbReference>
<evidence type="ECO:0000256" key="7">
    <source>
        <dbReference type="RuleBase" id="RU000599"/>
    </source>
</evidence>
<comment type="pathway">
    <text evidence="1 6 7">Amino-acid biosynthesis; L-histidine biosynthesis; L-histidine from 5-phospho-alpha-D-ribose 1-diphosphate: step 6/9.</text>
</comment>
<keyword evidence="6" id="KW-0963">Cytoplasm</keyword>
<name>A0A0U9HLE9_9BACT</name>
<dbReference type="PANTHER" id="PTHR23133">
    <property type="entry name" value="IMIDAZOLEGLYCEROL-PHOSPHATE DEHYDRATASE HIS7"/>
    <property type="match status" value="1"/>
</dbReference>
<evidence type="ECO:0000256" key="2">
    <source>
        <dbReference type="ARBA" id="ARBA00016664"/>
    </source>
</evidence>
<dbReference type="GO" id="GO:0004424">
    <property type="term" value="F:imidazoleglycerol-phosphate dehydratase activity"/>
    <property type="evidence" value="ECO:0007669"/>
    <property type="project" value="UniProtKB-UniRule"/>
</dbReference>
<dbReference type="EMBL" id="BCNO01000001">
    <property type="protein sequence ID" value="GAQ93923.1"/>
    <property type="molecule type" value="Genomic_DNA"/>
</dbReference>
<sequence>MRKASLSRTTKETDIKVEFNLDGNGQANIKTSVGFLDHMFELFAFHGNFDLKIEAKGDIHVDYHHLVEDLGIVLGKCIDKALEDRKGIKRYGFASIPMDEALTQVSLDLGGRAFLIYNVSVEGYIKDIDIRLFEEFFRAVANNAKINLHVNLVYGKDLHHIVESIFKAFAKSLNEASRIIGENVPSTKGII</sequence>
<evidence type="ECO:0000256" key="3">
    <source>
        <dbReference type="ARBA" id="ARBA00022605"/>
    </source>
</evidence>
<evidence type="ECO:0000313" key="9">
    <source>
        <dbReference type="Proteomes" id="UP000054976"/>
    </source>
</evidence>
<comment type="catalytic activity">
    <reaction evidence="6 7">
        <text>D-erythro-1-(imidazol-4-yl)glycerol 3-phosphate = 3-(imidazol-4-yl)-2-oxopropyl phosphate + H2O</text>
        <dbReference type="Rhea" id="RHEA:11040"/>
        <dbReference type="ChEBI" id="CHEBI:15377"/>
        <dbReference type="ChEBI" id="CHEBI:57766"/>
        <dbReference type="ChEBI" id="CHEBI:58278"/>
        <dbReference type="EC" id="4.2.1.19"/>
    </reaction>
</comment>
<dbReference type="PROSITE" id="PS00955">
    <property type="entry name" value="IGP_DEHYDRATASE_2"/>
    <property type="match status" value="1"/>
</dbReference>
<dbReference type="InterPro" id="IPR020568">
    <property type="entry name" value="Ribosomal_Su5_D2-typ_SF"/>
</dbReference>
<dbReference type="UniPathway" id="UPA00031">
    <property type="reaction ID" value="UER00011"/>
</dbReference>
<proteinExistence type="inferred from homology"/>
<evidence type="ECO:0000256" key="4">
    <source>
        <dbReference type="ARBA" id="ARBA00023102"/>
    </source>
</evidence>
<dbReference type="Gene3D" id="3.30.230.40">
    <property type="entry name" value="Imidazole glycerol phosphate dehydratase, domain 1"/>
    <property type="match status" value="2"/>
</dbReference>
<keyword evidence="5 6" id="KW-0456">Lyase</keyword>
<comment type="similarity">
    <text evidence="6 7">Belongs to the imidazoleglycerol-phosphate dehydratase family.</text>
</comment>
<evidence type="ECO:0000256" key="5">
    <source>
        <dbReference type="ARBA" id="ARBA00023239"/>
    </source>
</evidence>